<evidence type="ECO:0000256" key="1">
    <source>
        <dbReference type="SAM" id="Phobius"/>
    </source>
</evidence>
<evidence type="ECO:0000313" key="2">
    <source>
        <dbReference type="EMBL" id="AFZ37696.1"/>
    </source>
</evidence>
<proteinExistence type="predicted"/>
<keyword evidence="1" id="KW-0472">Membrane</keyword>
<feature type="transmembrane region" description="Helical" evidence="1">
    <location>
        <begin position="20"/>
        <end position="40"/>
    </location>
</feature>
<sequence>MKTYEKIEIIRPSWCQAEQLKIIFLVIVSSLAVGLIPIIYSVSMSQPGDYSPIRATSTQ</sequence>
<accession>K9XZY3</accession>
<protein>
    <submittedName>
        <fullName evidence="2">Uncharacterized protein</fullName>
    </submittedName>
</protein>
<dbReference type="EMBL" id="CP003653">
    <property type="protein sequence ID" value="AFZ37696.1"/>
    <property type="molecule type" value="Genomic_DNA"/>
</dbReference>
<dbReference type="STRING" id="111780.Sta7437_4223"/>
<dbReference type="AlphaFoldDB" id="K9XZY3"/>
<gene>
    <name evidence="2" type="ordered locus">Sta7437_4223</name>
</gene>
<name>K9XZY3_STAC7</name>
<dbReference type="HOGENOM" id="CLU_2958537_0_0_3"/>
<evidence type="ECO:0000313" key="3">
    <source>
        <dbReference type="Proteomes" id="UP000010473"/>
    </source>
</evidence>
<dbReference type="RefSeq" id="WP_015195350.1">
    <property type="nucleotide sequence ID" value="NC_019748.1"/>
</dbReference>
<dbReference type="KEGG" id="scs:Sta7437_4223"/>
<keyword evidence="3" id="KW-1185">Reference proteome</keyword>
<organism evidence="2 3">
    <name type="scientific">Stanieria cyanosphaera (strain ATCC 29371 / PCC 7437)</name>
    <dbReference type="NCBI Taxonomy" id="111780"/>
    <lineage>
        <taxon>Bacteria</taxon>
        <taxon>Bacillati</taxon>
        <taxon>Cyanobacteriota</taxon>
        <taxon>Cyanophyceae</taxon>
        <taxon>Pleurocapsales</taxon>
        <taxon>Dermocarpellaceae</taxon>
        <taxon>Stanieria</taxon>
    </lineage>
</organism>
<keyword evidence="1" id="KW-1133">Transmembrane helix</keyword>
<dbReference type="OrthoDB" id="9887533at2"/>
<reference evidence="3" key="1">
    <citation type="journal article" date="2013" name="Proc. Natl. Acad. Sci. U.S.A.">
        <title>Improving the coverage of the cyanobacterial phylum using diversity-driven genome sequencing.</title>
        <authorList>
            <person name="Shih P.M."/>
            <person name="Wu D."/>
            <person name="Latifi A."/>
            <person name="Axen S.D."/>
            <person name="Fewer D.P."/>
            <person name="Talla E."/>
            <person name="Calteau A."/>
            <person name="Cai F."/>
            <person name="Tandeau de Marsac N."/>
            <person name="Rippka R."/>
            <person name="Herdman M."/>
            <person name="Sivonen K."/>
            <person name="Coursin T."/>
            <person name="Laurent T."/>
            <person name="Goodwin L."/>
            <person name="Nolan M."/>
            <person name="Davenport K.W."/>
            <person name="Han C.S."/>
            <person name="Rubin E.M."/>
            <person name="Eisen J.A."/>
            <person name="Woyke T."/>
            <person name="Gugger M."/>
            <person name="Kerfeld C.A."/>
        </authorList>
    </citation>
    <scope>NUCLEOTIDE SEQUENCE [LARGE SCALE GENOMIC DNA]</scope>
    <source>
        <strain evidence="3">ATCC 29371 / PCC 7437</strain>
    </source>
</reference>
<keyword evidence="1" id="KW-0812">Transmembrane</keyword>
<dbReference type="Proteomes" id="UP000010473">
    <property type="component" value="Chromosome"/>
</dbReference>